<protein>
    <submittedName>
        <fullName evidence="2">Uncharacterized protein</fullName>
    </submittedName>
</protein>
<dbReference type="InterPro" id="IPR046161">
    <property type="entry name" value="DUF6163"/>
</dbReference>
<keyword evidence="1" id="KW-1133">Transmembrane helix</keyword>
<dbReference type="EMBL" id="LWDL01000002">
    <property type="protein sequence ID" value="OQW54564.1"/>
    <property type="molecule type" value="Genomic_DNA"/>
</dbReference>
<dbReference type="RefSeq" id="WP_376802777.1">
    <property type="nucleotide sequence ID" value="NZ_DBNB01000035.1"/>
</dbReference>
<dbReference type="Proteomes" id="UP000192872">
    <property type="component" value="Unassembled WGS sequence"/>
</dbReference>
<keyword evidence="1" id="KW-0812">Transmembrane</keyword>
<evidence type="ECO:0000313" key="2">
    <source>
        <dbReference type="EMBL" id="OQW54564.1"/>
    </source>
</evidence>
<gene>
    <name evidence="2" type="ORF">A4S15_14335</name>
</gene>
<accession>A0A1W9I554</accession>
<dbReference type="AlphaFoldDB" id="A0A1W9I554"/>
<feature type="transmembrane region" description="Helical" evidence="1">
    <location>
        <begin position="61"/>
        <end position="92"/>
    </location>
</feature>
<name>A0A1W9I554_9HYPH</name>
<feature type="transmembrane region" description="Helical" evidence="1">
    <location>
        <begin position="104"/>
        <end position="125"/>
    </location>
</feature>
<sequence length="135" mass="15138">MHASDDVIEPDDIIREEKWMAWFLRLLALLYLLWGAANWAAIIGVPGTADFLQSSLPRQVLIGYLAVMMPIAAVGLWVTSSWGTVIWLVVALSEVVANTLFADIFGWAFDLVAFHIVTMAIYLALAWRMSRRRTG</sequence>
<feature type="transmembrane region" description="Helical" evidence="1">
    <location>
        <begin position="28"/>
        <end position="49"/>
    </location>
</feature>
<proteinExistence type="predicted"/>
<organism evidence="2 3">
    <name type="scientific">Candidatus Raskinella chloraquaticus</name>
    <dbReference type="NCBI Taxonomy" id="1951219"/>
    <lineage>
        <taxon>Bacteria</taxon>
        <taxon>Pseudomonadati</taxon>
        <taxon>Pseudomonadota</taxon>
        <taxon>Alphaproteobacteria</taxon>
        <taxon>Hyphomicrobiales</taxon>
        <taxon>Phreatobacteraceae</taxon>
        <taxon>Candidatus Raskinella</taxon>
    </lineage>
</organism>
<dbReference type="STRING" id="1827387.A4S15_14335"/>
<reference evidence="2 3" key="1">
    <citation type="journal article" date="2017" name="Water Res.">
        <title>Comammox in drinking water systems.</title>
        <authorList>
            <person name="Wang Y."/>
            <person name="Ma L."/>
            <person name="Mao Y."/>
            <person name="Jiang X."/>
            <person name="Xia Y."/>
            <person name="Yu K."/>
            <person name="Li B."/>
            <person name="Zhang T."/>
        </authorList>
    </citation>
    <scope>NUCLEOTIDE SEQUENCE [LARGE SCALE GENOMIC DNA]</scope>
    <source>
        <strain evidence="2">SG_bin8</strain>
    </source>
</reference>
<comment type="caution">
    <text evidence="2">The sequence shown here is derived from an EMBL/GenBank/DDBJ whole genome shotgun (WGS) entry which is preliminary data.</text>
</comment>
<evidence type="ECO:0000313" key="3">
    <source>
        <dbReference type="Proteomes" id="UP000192872"/>
    </source>
</evidence>
<keyword evidence="1" id="KW-0472">Membrane</keyword>
<dbReference type="Pfam" id="PF19660">
    <property type="entry name" value="DUF6163"/>
    <property type="match status" value="1"/>
</dbReference>
<evidence type="ECO:0000256" key="1">
    <source>
        <dbReference type="SAM" id="Phobius"/>
    </source>
</evidence>